<feature type="region of interest" description="C-terminal hotdog fold" evidence="5">
    <location>
        <begin position="109"/>
        <end position="265"/>
    </location>
</feature>
<dbReference type="InterPro" id="IPR056501">
    <property type="entry name" value="NAD-bd_HRPKS_sdrA"/>
</dbReference>
<dbReference type="GO" id="GO:0016491">
    <property type="term" value="F:oxidoreductase activity"/>
    <property type="evidence" value="ECO:0007669"/>
    <property type="project" value="UniProtKB-KW"/>
</dbReference>
<dbReference type="EMBL" id="LJZO01000076">
    <property type="protein sequence ID" value="ROV87757.1"/>
    <property type="molecule type" value="Genomic_DNA"/>
</dbReference>
<dbReference type="GO" id="GO:0044550">
    <property type="term" value="P:secondary metabolite biosynthetic process"/>
    <property type="evidence" value="ECO:0007669"/>
    <property type="project" value="TreeGrafter"/>
</dbReference>
<dbReference type="InterPro" id="IPR013217">
    <property type="entry name" value="Methyltransf_12"/>
</dbReference>
<dbReference type="InterPro" id="IPR049551">
    <property type="entry name" value="PKS_DH_C"/>
</dbReference>
<proteinExistence type="predicted"/>
<protein>
    <submittedName>
        <fullName evidence="8">Uncharacterized protein</fullName>
    </submittedName>
</protein>
<dbReference type="PROSITE" id="PS50075">
    <property type="entry name" value="CARRIER"/>
    <property type="match status" value="1"/>
</dbReference>
<dbReference type="InterPro" id="IPR049900">
    <property type="entry name" value="PKS_mFAS_DH"/>
</dbReference>
<dbReference type="InterPro" id="IPR009081">
    <property type="entry name" value="PP-bd_ACP"/>
</dbReference>
<keyword evidence="4" id="KW-0511">Multifunctional enzyme</keyword>
<dbReference type="CDD" id="cd02440">
    <property type="entry name" value="AdoMet_MTases"/>
    <property type="match status" value="1"/>
</dbReference>
<dbReference type="Gene3D" id="1.10.1200.10">
    <property type="entry name" value="ACP-like"/>
    <property type="match status" value="1"/>
</dbReference>
<dbReference type="SMART" id="SM00822">
    <property type="entry name" value="PKS_KR"/>
    <property type="match status" value="1"/>
</dbReference>
<comment type="caution">
    <text evidence="8">The sequence shown here is derived from an EMBL/GenBank/DDBJ whole genome shotgun (WGS) entry which is preliminary data.</text>
</comment>
<dbReference type="InterPro" id="IPR042104">
    <property type="entry name" value="PKS_dehydratase_sf"/>
</dbReference>
<evidence type="ECO:0000256" key="5">
    <source>
        <dbReference type="PROSITE-ProRule" id="PRU01363"/>
    </source>
</evidence>
<dbReference type="InterPro" id="IPR029063">
    <property type="entry name" value="SAM-dependent_MTases_sf"/>
</dbReference>
<dbReference type="Pfam" id="PF14765">
    <property type="entry name" value="PS-DH"/>
    <property type="match status" value="1"/>
</dbReference>
<organism evidence="8 9">
    <name type="scientific">Cytospora chrysosperma</name>
    <name type="common">Cytospora canker fungus</name>
    <name type="synonym">Sphaeria chrysosperma</name>
    <dbReference type="NCBI Taxonomy" id="252740"/>
    <lineage>
        <taxon>Eukaryota</taxon>
        <taxon>Fungi</taxon>
        <taxon>Dikarya</taxon>
        <taxon>Ascomycota</taxon>
        <taxon>Pezizomycotina</taxon>
        <taxon>Sordariomycetes</taxon>
        <taxon>Sordariomycetidae</taxon>
        <taxon>Diaporthales</taxon>
        <taxon>Cytosporaceae</taxon>
        <taxon>Cytospora</taxon>
    </lineage>
</organism>
<evidence type="ECO:0000256" key="3">
    <source>
        <dbReference type="ARBA" id="ARBA00023002"/>
    </source>
</evidence>
<dbReference type="Pfam" id="PF08242">
    <property type="entry name" value="Methyltransf_12"/>
    <property type="match status" value="1"/>
</dbReference>
<evidence type="ECO:0000313" key="8">
    <source>
        <dbReference type="EMBL" id="ROV87757.1"/>
    </source>
</evidence>
<evidence type="ECO:0000256" key="4">
    <source>
        <dbReference type="ARBA" id="ARBA00023268"/>
    </source>
</evidence>
<dbReference type="InterPro" id="IPR057326">
    <property type="entry name" value="KR_dom"/>
</dbReference>
<dbReference type="InterPro" id="IPR050091">
    <property type="entry name" value="PKS_NRPS_Biosynth_Enz"/>
</dbReference>
<dbReference type="GO" id="GO:0006633">
    <property type="term" value="P:fatty acid biosynthetic process"/>
    <property type="evidence" value="ECO:0007669"/>
    <property type="project" value="TreeGrafter"/>
</dbReference>
<evidence type="ECO:0000259" key="7">
    <source>
        <dbReference type="PROSITE" id="PS52019"/>
    </source>
</evidence>
<dbReference type="Proteomes" id="UP000284375">
    <property type="component" value="Unassembled WGS sequence"/>
</dbReference>
<keyword evidence="9" id="KW-1185">Reference proteome</keyword>
<dbReference type="Pfam" id="PF23297">
    <property type="entry name" value="ACP_SdgA_C"/>
    <property type="match status" value="1"/>
</dbReference>
<dbReference type="InterPro" id="IPR036291">
    <property type="entry name" value="NAD(P)-bd_dom_sf"/>
</dbReference>
<accession>A0A423VA38</accession>
<dbReference type="SUPFAM" id="SSF51735">
    <property type="entry name" value="NAD(P)-binding Rossmann-fold domains"/>
    <property type="match status" value="1"/>
</dbReference>
<evidence type="ECO:0000256" key="1">
    <source>
        <dbReference type="ARBA" id="ARBA00022450"/>
    </source>
</evidence>
<dbReference type="SUPFAM" id="SSF47336">
    <property type="entry name" value="ACP-like"/>
    <property type="match status" value="1"/>
</dbReference>
<keyword evidence="1" id="KW-0596">Phosphopantetheine</keyword>
<feature type="region of interest" description="N-terminal hotdog fold" evidence="5">
    <location>
        <begin position="1"/>
        <end position="91"/>
    </location>
</feature>
<dbReference type="Gene3D" id="3.40.50.720">
    <property type="entry name" value="NAD(P)-binding Rossmann-like Domain"/>
    <property type="match status" value="1"/>
</dbReference>
<name>A0A423VA38_CYTCH</name>
<dbReference type="STRING" id="252740.A0A423VA38"/>
<gene>
    <name evidence="8" type="ORF">VSDG_09709</name>
</gene>
<dbReference type="SUPFAM" id="SSF53335">
    <property type="entry name" value="S-adenosyl-L-methionine-dependent methyltransferases"/>
    <property type="match status" value="1"/>
</dbReference>
<dbReference type="PANTHER" id="PTHR43775:SF29">
    <property type="entry name" value="ASPERFURANONE POLYKETIDE SYNTHASE AFOG-RELATED"/>
    <property type="match status" value="1"/>
</dbReference>
<dbReference type="PROSITE" id="PS52019">
    <property type="entry name" value="PKS_MFAS_DH"/>
    <property type="match status" value="1"/>
</dbReference>
<feature type="domain" description="Carrier" evidence="6">
    <location>
        <begin position="1326"/>
        <end position="1403"/>
    </location>
</feature>
<evidence type="ECO:0000259" key="6">
    <source>
        <dbReference type="PROSITE" id="PS50075"/>
    </source>
</evidence>
<dbReference type="InterPro" id="IPR036736">
    <property type="entry name" value="ACP-like_sf"/>
</dbReference>
<dbReference type="Gene3D" id="3.10.129.110">
    <property type="entry name" value="Polyketide synthase dehydratase"/>
    <property type="match status" value="1"/>
</dbReference>
<dbReference type="GO" id="GO:0031177">
    <property type="term" value="F:phosphopantetheine binding"/>
    <property type="evidence" value="ECO:0007669"/>
    <property type="project" value="InterPro"/>
</dbReference>
<reference evidence="8 9" key="1">
    <citation type="submission" date="2015-09" db="EMBL/GenBank/DDBJ databases">
        <title>Host preference determinants of Valsa canker pathogens revealed by comparative genomics.</title>
        <authorList>
            <person name="Yin Z."/>
            <person name="Huang L."/>
        </authorList>
    </citation>
    <scope>NUCLEOTIDE SEQUENCE [LARGE SCALE GENOMIC DNA]</scope>
    <source>
        <strain evidence="8 9">YSFL</strain>
    </source>
</reference>
<dbReference type="PANTHER" id="PTHR43775">
    <property type="entry name" value="FATTY ACID SYNTHASE"/>
    <property type="match status" value="1"/>
</dbReference>
<feature type="domain" description="PKS/mFAS DH" evidence="7">
    <location>
        <begin position="1"/>
        <end position="265"/>
    </location>
</feature>
<evidence type="ECO:0000313" key="9">
    <source>
        <dbReference type="Proteomes" id="UP000284375"/>
    </source>
</evidence>
<keyword evidence="3" id="KW-0560">Oxidoreductase</keyword>
<keyword evidence="2" id="KW-0597">Phosphoprotein</keyword>
<dbReference type="Gene3D" id="3.40.50.150">
    <property type="entry name" value="Vaccinia Virus protein VP39"/>
    <property type="match status" value="1"/>
</dbReference>
<dbReference type="InterPro" id="IPR020806">
    <property type="entry name" value="PKS_PP-bd"/>
</dbReference>
<dbReference type="Pfam" id="PF23114">
    <property type="entry name" value="NAD-bd_HRPKS_sdrA"/>
    <property type="match status" value="1"/>
</dbReference>
<dbReference type="Gene3D" id="3.90.180.10">
    <property type="entry name" value="Medium-chain alcohol dehydrogenases, catalytic domain"/>
    <property type="match status" value="1"/>
</dbReference>
<dbReference type="Pfam" id="PF08659">
    <property type="entry name" value="KR"/>
    <property type="match status" value="1"/>
</dbReference>
<comment type="caution">
    <text evidence="5">Lacks conserved residue(s) required for the propagation of feature annotation.</text>
</comment>
<dbReference type="OrthoDB" id="329835at2759"/>
<dbReference type="GO" id="GO:0004312">
    <property type="term" value="F:fatty acid synthase activity"/>
    <property type="evidence" value="ECO:0007669"/>
    <property type="project" value="TreeGrafter"/>
</dbReference>
<evidence type="ECO:0000256" key="2">
    <source>
        <dbReference type="ARBA" id="ARBA00022553"/>
    </source>
</evidence>
<dbReference type="InterPro" id="IPR013968">
    <property type="entry name" value="PKS_KR"/>
</dbReference>
<sequence length="1408" mass="155868">MAIEAHQQLAGQLNVSGIHIRDVSFSHAISFPSGVDKVETQLTLAPTSQTNDAQLWSQFRIFVRENDSYIECSRGWIRAVVDEVQGQSVATNGPWRRSGSLQTWTRRIRRCCLKSISDPYIALKDTDLRYGLTFQNLHSVQVSSEGQVIAKVNTESWKSNGTDWAPRFTVHPTTLDGIVQSCLQAMLAQRGGDLPSMMPVRVARIWIDCTTPSIRVGDLDVTATCMFQGSRGGSADMVAISGHQYRPVVYIESLETAFISSKASKSSSHQQLEAPRRLCMGLSWKPDIDNMSATQLLAYCIRARPRQSPDAVEIYRSQKIAIMCYIEEALSNLDVEGHCGAVLEPHLQSYVAWMRYQQDRFRSSDLESLLIQNSVQRLLKDPEAREKLIDKVESKPGDGFFFVAIGRKLMQMLRGEIDPLDFIFRDGLADRYYQAMLDNDHHAYPASEFVELCSFKNPSMKIIEIGAGTGGQTMRLLQTMGRDGVNKWAHYDYTDISPSFFSHARDKFHAYLDSMRFRVCDISQDPIKQGFDSDYDLVIASHVLHATDSLQNTLLHIRKLLKPGGKFLLFETTRPEAVPIGFAFGLLKGWWSPLDHEPEARAPHSPCVTVDKWDTLLKETGFTGVDVEIPGQEEPYCQTASIMISTAVARITGYPSKPSRQVYIVVDGKTQVQDECGVSLLALFPEEFATSVKICTITELAEAEISESSLAIFVVEMCTEFLSAMTEADYQSLQSILLQTKNILWVAKSAKLVSVEPQPGLHLAYGLGRSWMSEDSIRKFTHLALEKGNPDLAQEVRIIYNLSQSILELPVESVENNYIVVQGRLEICRVSEGTTMDTKVSNAIRSREIRDVQLSAPDTHIALHISPGHLETLEWLETDEDDVTRDECSLKPDEVDVDASIFTTEGTGVIAKIYEATNGDGVDVIVGAISAHCNSEPSIKELPANNTISSVNLINLIHSKPTLAANIFQDAMKMAFDQCLEPPQPLQSFSAHQVKDALVHFQDRESLGKKVLVLDSRTPVSANVRTTSECRFAADATYIIGGGLGGLGRSIARWMVHRGARNLVLPSRSGATSEAAKALLSELTGHGARLETPLVDLSNLDELKRLVEGLAKSMPPIRGCIQCATVLRDNLFTNMSYSDWDVCVQSKAVGSWNLHVALPQGLDFFVMLASVNGIFGGRAQANYAAANTFQDALAYHRISLGEKAVSIDLGMMVGEGIIAEDTHLLNTLRRFGQFMDVRQDELLALMTYYCNPKLPILSYEQAQILIGIETVAAIRAKGIDVHHSFYRPMFRQLFRMDAKSASKPDGGDSPVVDYAAELMGAPTDDAAALLVTSWFKAKIAQVLGLQDVDIDAERPVHTFGIDSLVAIDLKNWFAREIGADVQVFNLLGNHSLGEVATQAAQSSRFRAQ</sequence>
<dbReference type="SMART" id="SM00823">
    <property type="entry name" value="PKS_PP"/>
    <property type="match status" value="1"/>
</dbReference>